<reference evidence="2" key="1">
    <citation type="submission" date="2013-12" db="EMBL/GenBank/DDBJ databases">
        <title>The Genome Sequence of Aphanomyces invadans NJM9701.</title>
        <authorList>
            <consortium name="The Broad Institute Genomics Platform"/>
            <person name="Russ C."/>
            <person name="Tyler B."/>
            <person name="van West P."/>
            <person name="Dieguez-Uribeondo J."/>
            <person name="Young S.K."/>
            <person name="Zeng Q."/>
            <person name="Gargeya S."/>
            <person name="Fitzgerald M."/>
            <person name="Abouelleil A."/>
            <person name="Alvarado L."/>
            <person name="Chapman S.B."/>
            <person name="Gainer-Dewar J."/>
            <person name="Goldberg J."/>
            <person name="Griggs A."/>
            <person name="Gujja S."/>
            <person name="Hansen M."/>
            <person name="Howarth C."/>
            <person name="Imamovic A."/>
            <person name="Ireland A."/>
            <person name="Larimer J."/>
            <person name="McCowan C."/>
            <person name="Murphy C."/>
            <person name="Pearson M."/>
            <person name="Poon T.W."/>
            <person name="Priest M."/>
            <person name="Roberts A."/>
            <person name="Saif S."/>
            <person name="Shea T."/>
            <person name="Sykes S."/>
            <person name="Wortman J."/>
            <person name="Nusbaum C."/>
            <person name="Birren B."/>
        </authorList>
    </citation>
    <scope>NUCLEOTIDE SEQUENCE [LARGE SCALE GENOMIC DNA]</scope>
    <source>
        <strain evidence="2">NJM9701</strain>
    </source>
</reference>
<dbReference type="RefSeq" id="XP_008861468.1">
    <property type="nucleotide sequence ID" value="XM_008863246.1"/>
</dbReference>
<dbReference type="GeneID" id="20077495"/>
<evidence type="ECO:0000313" key="2">
    <source>
        <dbReference type="EMBL" id="ETW10057.1"/>
    </source>
</evidence>
<accession>A0A024UVV2</accession>
<feature type="transmembrane region" description="Helical" evidence="1">
    <location>
        <begin position="58"/>
        <end position="75"/>
    </location>
</feature>
<keyword evidence="1" id="KW-1133">Transmembrane helix</keyword>
<sequence length="88" mass="10217">MSSTMRNRFVNEGKQGTTEVQNVALGPKVYDGERYGKMSERLKRQKIEIKVNDRNPRFYGFIAGFVFLILIFLWVQISGAMRSRRVAN</sequence>
<organism evidence="2">
    <name type="scientific">Aphanomyces invadans</name>
    <dbReference type="NCBI Taxonomy" id="157072"/>
    <lineage>
        <taxon>Eukaryota</taxon>
        <taxon>Sar</taxon>
        <taxon>Stramenopiles</taxon>
        <taxon>Oomycota</taxon>
        <taxon>Saprolegniomycetes</taxon>
        <taxon>Saprolegniales</taxon>
        <taxon>Verrucalvaceae</taxon>
        <taxon>Aphanomyces</taxon>
    </lineage>
</organism>
<dbReference type="VEuPathDB" id="FungiDB:H310_00445"/>
<keyword evidence="1" id="KW-0812">Transmembrane</keyword>
<protein>
    <submittedName>
        <fullName evidence="2">Uncharacterized protein</fullName>
    </submittedName>
</protein>
<evidence type="ECO:0000256" key="1">
    <source>
        <dbReference type="SAM" id="Phobius"/>
    </source>
</evidence>
<name>A0A024UVV2_9STRA</name>
<proteinExistence type="predicted"/>
<gene>
    <name evidence="2" type="ORF">H310_00445</name>
</gene>
<keyword evidence="1" id="KW-0472">Membrane</keyword>
<dbReference type="AlphaFoldDB" id="A0A024UVV2"/>
<dbReference type="EMBL" id="KI913952">
    <property type="protein sequence ID" value="ETW10057.1"/>
    <property type="molecule type" value="Genomic_DNA"/>
</dbReference>